<dbReference type="Proteomes" id="UP001168096">
    <property type="component" value="Unassembled WGS sequence"/>
</dbReference>
<protein>
    <submittedName>
        <fullName evidence="1">ParA family protein</fullName>
    </submittedName>
</protein>
<name>A0ACC7MDY8_9BURK</name>
<sequence>MEFAIAPPPPRVTADDLLNVAERAAAMLRLIRDSMVQPEPHKKHPPIFTSNKVQAICGIDKTKFNTLLKSGKLPEGQQESKGKMRKFTLAETIQWVEATVKPLKRRKKQKGKIFTVGNFKGGVTKTTTGMNLAQGLVMRRGRRVLYIDLDPQGSSTVLYGINPNAEIESHQTVLPIIERDKKTGEPLQPNLLYAPMKTYWDNLDLIPASSDLFNAEFMLPAQVHQNDATFKFWQVLREALEPLLDEYDYVVIDTAPTLSYLTINALFAADSMVVPIVPDILSYSSMVQFWGLFSELVTGMKSFSKDGETKSYDSVEVLISRMPNKPGAQIVNDFIRKTYGSYVTAVEIPETDLARTASNEFKTVYDISDYAGSPEAYRRIREPYDRLVDLIDDRTCRFWAAEELEAA</sequence>
<reference evidence="1" key="1">
    <citation type="submission" date="2024-11" db="EMBL/GenBank/DDBJ databases">
        <title>Description of Massilia orientalis sp. nov., isolated from rhizosphere soil of Ageratina adenophora.</title>
        <authorList>
            <person name="Wang Y."/>
        </authorList>
    </citation>
    <scope>NUCLEOTIDE SEQUENCE</scope>
    <source>
        <strain evidence="1">YIM B02787</strain>
    </source>
</reference>
<keyword evidence="2" id="KW-1185">Reference proteome</keyword>
<evidence type="ECO:0000313" key="2">
    <source>
        <dbReference type="Proteomes" id="UP001168096"/>
    </source>
</evidence>
<evidence type="ECO:0000313" key="1">
    <source>
        <dbReference type="EMBL" id="MFJ1470272.1"/>
    </source>
</evidence>
<proteinExistence type="predicted"/>
<comment type="caution">
    <text evidence="1">The sequence shown here is derived from an EMBL/GenBank/DDBJ whole genome shotgun (WGS) entry which is preliminary data.</text>
</comment>
<accession>A0ACC7MDY8</accession>
<organism evidence="1 2">
    <name type="scientific">Massilia orientalis</name>
    <dbReference type="NCBI Taxonomy" id="3050128"/>
    <lineage>
        <taxon>Bacteria</taxon>
        <taxon>Pseudomonadati</taxon>
        <taxon>Pseudomonadota</taxon>
        <taxon>Betaproteobacteria</taxon>
        <taxon>Burkholderiales</taxon>
        <taxon>Oxalobacteraceae</taxon>
        <taxon>Telluria group</taxon>
        <taxon>Massilia</taxon>
    </lineage>
</organism>
<dbReference type="EMBL" id="JASNRB020000013">
    <property type="protein sequence ID" value="MFJ1470272.1"/>
    <property type="molecule type" value="Genomic_DNA"/>
</dbReference>
<gene>
    <name evidence="1" type="ORF">QPK29_021370</name>
</gene>